<dbReference type="InterPro" id="IPR024704">
    <property type="entry name" value="SMC"/>
</dbReference>
<feature type="domain" description="SMC hinge" evidence="8">
    <location>
        <begin position="521"/>
        <end position="634"/>
    </location>
</feature>
<accession>A0A1N6IRR1</accession>
<dbReference type="GO" id="GO:0030261">
    <property type="term" value="P:chromosome condensation"/>
    <property type="evidence" value="ECO:0007669"/>
    <property type="project" value="InterPro"/>
</dbReference>
<keyword evidence="10" id="KW-1185">Reference proteome</keyword>
<dbReference type="GO" id="GO:0005524">
    <property type="term" value="F:ATP binding"/>
    <property type="evidence" value="ECO:0007669"/>
    <property type="project" value="UniProtKB-UniRule"/>
</dbReference>
<dbReference type="Proteomes" id="UP000185062">
    <property type="component" value="Unassembled WGS sequence"/>
</dbReference>
<dbReference type="GO" id="GO:0007062">
    <property type="term" value="P:sister chromatid cohesion"/>
    <property type="evidence" value="ECO:0007669"/>
    <property type="project" value="InterPro"/>
</dbReference>
<dbReference type="GO" id="GO:0016887">
    <property type="term" value="F:ATP hydrolysis activity"/>
    <property type="evidence" value="ECO:0007669"/>
    <property type="project" value="InterPro"/>
</dbReference>
<dbReference type="RefSeq" id="WP_028460476.1">
    <property type="nucleotide sequence ID" value="NZ_FSRO01000001.1"/>
</dbReference>
<keyword evidence="5 6" id="KW-0238">DNA-binding</keyword>
<dbReference type="Gene3D" id="3.40.50.300">
    <property type="entry name" value="P-loop containing nucleotide triphosphate hydrolases"/>
    <property type="match status" value="2"/>
</dbReference>
<keyword evidence="3 6" id="KW-0067">ATP-binding</keyword>
<dbReference type="InterPro" id="IPR010935">
    <property type="entry name" value="SMC_hinge"/>
</dbReference>
<comment type="similarity">
    <text evidence="6">Belongs to the SMC family.</text>
</comment>
<dbReference type="NCBIfam" id="TIGR02168">
    <property type="entry name" value="SMC_prok_B"/>
    <property type="match status" value="1"/>
</dbReference>
<dbReference type="SUPFAM" id="SSF75553">
    <property type="entry name" value="Smc hinge domain"/>
    <property type="match status" value="1"/>
</dbReference>
<keyword evidence="1 6" id="KW-0963">Cytoplasm</keyword>
<dbReference type="SUPFAM" id="SSF52540">
    <property type="entry name" value="P-loop containing nucleoside triphosphate hydrolases"/>
    <property type="match status" value="1"/>
</dbReference>
<evidence type="ECO:0000256" key="4">
    <source>
        <dbReference type="ARBA" id="ARBA00023054"/>
    </source>
</evidence>
<dbReference type="HAMAP" id="MF_01894">
    <property type="entry name" value="Smc_prok"/>
    <property type="match status" value="1"/>
</dbReference>
<evidence type="ECO:0000256" key="5">
    <source>
        <dbReference type="ARBA" id="ARBA00023125"/>
    </source>
</evidence>
<evidence type="ECO:0000256" key="1">
    <source>
        <dbReference type="ARBA" id="ARBA00022490"/>
    </source>
</evidence>
<gene>
    <name evidence="6" type="primary">smc</name>
    <name evidence="9" type="ORF">SAMN02743940_2015</name>
</gene>
<evidence type="ECO:0000256" key="2">
    <source>
        <dbReference type="ARBA" id="ARBA00022741"/>
    </source>
</evidence>
<dbReference type="GO" id="GO:0005737">
    <property type="term" value="C:cytoplasm"/>
    <property type="evidence" value="ECO:0007669"/>
    <property type="project" value="UniProtKB-SubCell"/>
</dbReference>
<comment type="subunit">
    <text evidence="6">Homodimer.</text>
</comment>
<feature type="coiled-coil region" evidence="6">
    <location>
        <begin position="472"/>
        <end position="506"/>
    </location>
</feature>
<dbReference type="InterPro" id="IPR003395">
    <property type="entry name" value="RecF/RecN/SMC_N"/>
</dbReference>
<feature type="coiled-coil region" evidence="6">
    <location>
        <begin position="377"/>
        <end position="425"/>
    </location>
</feature>
<dbReference type="InterPro" id="IPR027417">
    <property type="entry name" value="P-loop_NTPase"/>
</dbReference>
<reference evidence="9 10" key="1">
    <citation type="submission" date="2016-12" db="EMBL/GenBank/DDBJ databases">
        <authorList>
            <person name="Song W.-J."/>
            <person name="Kurnit D.M."/>
        </authorList>
    </citation>
    <scope>NUCLEOTIDE SEQUENCE [LARGE SCALE GENOMIC DNA]</scope>
    <source>
        <strain evidence="9 10">ATCC 49181</strain>
    </source>
</reference>
<protein>
    <recommendedName>
        <fullName evidence="6">Chromosome partition protein Smc</fullName>
    </recommendedName>
</protein>
<evidence type="ECO:0000313" key="10">
    <source>
        <dbReference type="Proteomes" id="UP000185062"/>
    </source>
</evidence>
<dbReference type="InterPro" id="IPR036277">
    <property type="entry name" value="SMC_hinge_sf"/>
</dbReference>
<evidence type="ECO:0000259" key="8">
    <source>
        <dbReference type="Pfam" id="PF06470"/>
    </source>
</evidence>
<dbReference type="CDD" id="cd03278">
    <property type="entry name" value="ABC_SMC_barmotin"/>
    <property type="match status" value="1"/>
</dbReference>
<evidence type="ECO:0000313" key="9">
    <source>
        <dbReference type="EMBL" id="SIO34644.1"/>
    </source>
</evidence>
<dbReference type="Pfam" id="PF06470">
    <property type="entry name" value="SMC_hinge"/>
    <property type="match status" value="1"/>
</dbReference>
<proteinExistence type="inferred from homology"/>
<feature type="binding site" evidence="6">
    <location>
        <begin position="32"/>
        <end position="39"/>
    </location>
    <ligand>
        <name>ATP</name>
        <dbReference type="ChEBI" id="CHEBI:30616"/>
    </ligand>
</feature>
<comment type="subcellular location">
    <subcellularLocation>
        <location evidence="6">Cytoplasm</location>
    </subcellularLocation>
</comment>
<keyword evidence="2 6" id="KW-0547">Nucleotide-binding</keyword>
<evidence type="ECO:0000259" key="7">
    <source>
        <dbReference type="Pfam" id="PF02463"/>
    </source>
</evidence>
<evidence type="ECO:0000256" key="3">
    <source>
        <dbReference type="ARBA" id="ARBA00022840"/>
    </source>
</evidence>
<feature type="coiled-coil region" evidence="6">
    <location>
        <begin position="770"/>
        <end position="853"/>
    </location>
</feature>
<name>A0A1N6IRR1_9PROT</name>
<feature type="coiled-coil region" evidence="6">
    <location>
        <begin position="679"/>
        <end position="734"/>
    </location>
</feature>
<comment type="function">
    <text evidence="6">Required for chromosome condensation and partitioning.</text>
</comment>
<dbReference type="GO" id="GO:0006260">
    <property type="term" value="P:DNA replication"/>
    <property type="evidence" value="ECO:0007669"/>
    <property type="project" value="UniProtKB-UniRule"/>
</dbReference>
<dbReference type="eggNOG" id="COG1196">
    <property type="taxonomic scope" value="Bacteria"/>
</dbReference>
<comment type="domain">
    <text evidence="6">Contains large globular domains required for ATP hydrolysis at each terminus and a third globular domain forming a flexible hinge near the middle of the molecule. These domains are separated by coiled-coil structures.</text>
</comment>
<keyword evidence="4 6" id="KW-0175">Coiled coil</keyword>
<feature type="coiled-coil region" evidence="6">
    <location>
        <begin position="170"/>
        <end position="341"/>
    </location>
</feature>
<dbReference type="GO" id="GO:0005694">
    <property type="term" value="C:chromosome"/>
    <property type="evidence" value="ECO:0007669"/>
    <property type="project" value="InterPro"/>
</dbReference>
<dbReference type="AlphaFoldDB" id="A0A1N6IRR1"/>
<evidence type="ECO:0000256" key="6">
    <source>
        <dbReference type="HAMAP-Rule" id="MF_01894"/>
    </source>
</evidence>
<feature type="domain" description="RecF/RecN/SMC N-terminal" evidence="7">
    <location>
        <begin position="3"/>
        <end position="1166"/>
    </location>
</feature>
<dbReference type="GO" id="GO:0007059">
    <property type="term" value="P:chromosome segregation"/>
    <property type="evidence" value="ECO:0007669"/>
    <property type="project" value="UniProtKB-UniRule"/>
</dbReference>
<dbReference type="STRING" id="44575.SAMN05216419_100150"/>
<dbReference type="EMBL" id="FSRO01000001">
    <property type="protein sequence ID" value="SIO34644.1"/>
    <property type="molecule type" value="Genomic_DNA"/>
</dbReference>
<sequence length="1189" mass="135430">MRLSQIKLAGFKSFVDPTIISTPGNLVGIVGPNGCGKSNVIDAVRWVLGESKASALRGESMQDVIFSGSANRKPVGRASVELIFDNKLGRAIGQWSSYAEIAIKRVIQRDGASAYYINNTHVRRRDIADIFLGTGVGGRGYAIIEQGMISRIIEAKPHELRLFLEEAAGISKYRERRHETELRLADTRKNLLRLEDIYQELSTQRQHLEEQAKAAKQLKETQIKLQTAQNLLWLLRKQEAVTKQVYAENEIHRREQELETERARLSDLEKKLETVRFQHSSASEQLQQSQDKLHAVNASVIYLEQEIAHLRKNNERLSHQILEAEKQLERNELQVKSATDSLAHWHKEIDLAHSVHQSSMDKNTNAHDQLPTIEAAFRLAQENLNDYQRNLLLIEQASHLEKSHYEHADKSAQQLKSRHDRLIQEQNALPQPDYEKLVSLQKEIENLNMIQGQKKNMLAETEGQALSVIENKKQAAKEVLLLEQALTQMKARFDALQRLQLKLENNAALTAWLTKYKFDALPRLWQHIEIEKNWENALESILREQLNSIGFDQLDVLQSWEHDLPPGKWTLFETEQPSVYAANSRLAEKTEETTCNVTQWKLLRDHIICTHSGIKSVLDEWLSQIYVTENLQEGLLQRIHLVSGEKLVTSQGHIFTRYSLTFYTPDSQLHGVLARQQELNLISAEINQLNINLNQQQSKLAKTECASEKLDETIKRLHSDSKQLQQRQHNLQLEAVKLSQLTERVDQRHTQINNELKEITQQSAMEILQKQDAEIKINQYIEQLDELKKQVEQKNLASVMAEQLLATQRQLVQNTMKEMQEAGFYLKTCESKINELEQNIRIYNENISRSTKDRDQLLAEQSSLDETSLEAQLQESLAKRIRFEQIVAEVRERLNNATRYLQEIDNSRIVSEQKLQALRESINQVRLKEQEACITASRFDEQLNEAKADEKDLLPLIDNLQPSMLQADIKRLNAEIMALGAVNLAALDELLIAQTREANLGSQLRDLNAAVSILEKVIHQIDHETRECLLTTFNSVNNNLDEIFPVMFGGGQAKLILNDGGILDSGITLTAQPPGKRNSSIHLLSGGEKALTALSLIFSLFQLNPAPFCLLDEVDAPLDDSNTDRFCDLVKKISKQTQFLFISHNKITMEMAQQLLGITMQEQGVSRVVAVDVTEAIELGSEVNASLGV</sequence>
<dbReference type="PANTHER" id="PTHR43977">
    <property type="entry name" value="STRUCTURAL MAINTENANCE OF CHROMOSOMES PROTEIN 3"/>
    <property type="match status" value="1"/>
</dbReference>
<organism evidence="9 10">
    <name type="scientific">Nitrosomonas cryotolerans ATCC 49181</name>
    <dbReference type="NCBI Taxonomy" id="1131553"/>
    <lineage>
        <taxon>Bacteria</taxon>
        <taxon>Pseudomonadati</taxon>
        <taxon>Pseudomonadota</taxon>
        <taxon>Betaproteobacteria</taxon>
        <taxon>Nitrosomonadales</taxon>
        <taxon>Nitrosomonadaceae</taxon>
        <taxon>Nitrosomonas</taxon>
    </lineage>
</organism>
<dbReference type="InterPro" id="IPR011890">
    <property type="entry name" value="SMC_prok"/>
</dbReference>
<dbReference type="GO" id="GO:0003677">
    <property type="term" value="F:DNA binding"/>
    <property type="evidence" value="ECO:0007669"/>
    <property type="project" value="UniProtKB-UniRule"/>
</dbReference>
<dbReference type="PIRSF" id="PIRSF005719">
    <property type="entry name" value="SMC"/>
    <property type="match status" value="1"/>
</dbReference>
<dbReference type="Pfam" id="PF02463">
    <property type="entry name" value="SMC_N"/>
    <property type="match status" value="1"/>
</dbReference>